<sequence>MELSKKDRIFLINQYKILSQLEKENSSHYLELIEILEYGYQGFYHKIGDWISDEMPEEDSRFVISILDLYRSIENIKRSTKDEKLLSHPMATFPGFDGNNESEYLGFCRFLIDTQGKFQEQEQYLSKNDGMNSHTPMYEKYQRMIAAAEKINSFHKLTLNDIFSILDA</sequence>
<accession>A0A6L6Q6E0</accession>
<keyword evidence="2" id="KW-1185">Reference proteome</keyword>
<dbReference type="InterPro" id="IPR023146">
    <property type="entry name" value="YfbU_alpha-helical_sf"/>
</dbReference>
<dbReference type="SUPFAM" id="SSF116960">
    <property type="entry name" value="YfbU-like"/>
    <property type="match status" value="1"/>
</dbReference>
<dbReference type="AlphaFoldDB" id="A0A6L6Q6E0"/>
<dbReference type="OrthoDB" id="7595565at2"/>
<dbReference type="NCBIfam" id="NF003936">
    <property type="entry name" value="PRK05445.1"/>
    <property type="match status" value="1"/>
</dbReference>
<dbReference type="Pfam" id="PF03887">
    <property type="entry name" value="YfbU"/>
    <property type="match status" value="1"/>
</dbReference>
<dbReference type="InterPro" id="IPR023145">
    <property type="entry name" value="YfbU_helix-hairpin_sf"/>
</dbReference>
<dbReference type="Gene3D" id="1.10.287.680">
    <property type="entry name" value="Helix hairpin bin"/>
    <property type="match status" value="1"/>
</dbReference>
<dbReference type="EMBL" id="WNLA01000019">
    <property type="protein sequence ID" value="MTW04989.1"/>
    <property type="molecule type" value="Genomic_DNA"/>
</dbReference>
<dbReference type="Gene3D" id="1.10.3190.10">
    <property type="entry name" value="yfbu gene product, domain 2"/>
    <property type="match status" value="1"/>
</dbReference>
<name>A0A6L6Q6E0_9BURK</name>
<protein>
    <submittedName>
        <fullName evidence="1">YfbU family protein</fullName>
    </submittedName>
</protein>
<dbReference type="InterPro" id="IPR005587">
    <property type="entry name" value="UPF0304_YfbU"/>
</dbReference>
<proteinExistence type="predicted"/>
<gene>
    <name evidence="1" type="ORF">GM668_23205</name>
</gene>
<comment type="caution">
    <text evidence="1">The sequence shown here is derived from an EMBL/GenBank/DDBJ whole genome shotgun (WGS) entry which is preliminary data.</text>
</comment>
<dbReference type="Proteomes" id="UP000484015">
    <property type="component" value="Unassembled WGS sequence"/>
</dbReference>
<evidence type="ECO:0000313" key="1">
    <source>
        <dbReference type="EMBL" id="MTW04989.1"/>
    </source>
</evidence>
<organism evidence="1 2">
    <name type="scientific">Pseudoduganella ginsengisoli</name>
    <dbReference type="NCBI Taxonomy" id="1462440"/>
    <lineage>
        <taxon>Bacteria</taxon>
        <taxon>Pseudomonadati</taxon>
        <taxon>Pseudomonadota</taxon>
        <taxon>Betaproteobacteria</taxon>
        <taxon>Burkholderiales</taxon>
        <taxon>Oxalobacteraceae</taxon>
        <taxon>Telluria group</taxon>
        <taxon>Pseudoduganella</taxon>
    </lineage>
</organism>
<reference evidence="1 2" key="1">
    <citation type="submission" date="2019-11" db="EMBL/GenBank/DDBJ databases">
        <title>Type strains purchased from KCTC, JCM and DSMZ.</title>
        <authorList>
            <person name="Lu H."/>
        </authorList>
    </citation>
    <scope>NUCLEOTIDE SEQUENCE [LARGE SCALE GENOMIC DNA]</scope>
    <source>
        <strain evidence="1 2">KCTC 42409</strain>
    </source>
</reference>
<dbReference type="RefSeq" id="WP_155441339.1">
    <property type="nucleotide sequence ID" value="NZ_WNLA01000019.1"/>
</dbReference>
<evidence type="ECO:0000313" key="2">
    <source>
        <dbReference type="Proteomes" id="UP000484015"/>
    </source>
</evidence>